<organism evidence="2 3">
    <name type="scientific">Phenylobacterium koreense</name>
    <dbReference type="NCBI Taxonomy" id="266125"/>
    <lineage>
        <taxon>Bacteria</taxon>
        <taxon>Pseudomonadati</taxon>
        <taxon>Pseudomonadota</taxon>
        <taxon>Alphaproteobacteria</taxon>
        <taxon>Caulobacterales</taxon>
        <taxon>Caulobacteraceae</taxon>
        <taxon>Phenylobacterium</taxon>
    </lineage>
</organism>
<dbReference type="PANTHER" id="PTHR33336:SF3">
    <property type="entry name" value="ABM DOMAIN-CONTAINING PROTEIN"/>
    <property type="match status" value="1"/>
</dbReference>
<accession>A0ABV2EHT5</accession>
<dbReference type="Proteomes" id="UP001549110">
    <property type="component" value="Unassembled WGS sequence"/>
</dbReference>
<feature type="domain" description="ABM" evidence="1">
    <location>
        <begin position="3"/>
        <end position="91"/>
    </location>
</feature>
<dbReference type="Pfam" id="PF03992">
    <property type="entry name" value="ABM"/>
    <property type="match status" value="1"/>
</dbReference>
<protein>
    <submittedName>
        <fullName evidence="2">Quinol monooxygenase YgiN</fullName>
    </submittedName>
</protein>
<dbReference type="PROSITE" id="PS51725">
    <property type="entry name" value="ABM"/>
    <property type="match status" value="1"/>
</dbReference>
<keyword evidence="2" id="KW-0560">Oxidoreductase</keyword>
<gene>
    <name evidence="2" type="ORF">ABID41_001699</name>
</gene>
<evidence type="ECO:0000313" key="2">
    <source>
        <dbReference type="EMBL" id="MET3526604.1"/>
    </source>
</evidence>
<dbReference type="SUPFAM" id="SSF54909">
    <property type="entry name" value="Dimeric alpha+beta barrel"/>
    <property type="match status" value="1"/>
</dbReference>
<keyword evidence="3" id="KW-1185">Reference proteome</keyword>
<comment type="caution">
    <text evidence="2">The sequence shown here is derived from an EMBL/GenBank/DDBJ whole genome shotgun (WGS) entry which is preliminary data.</text>
</comment>
<evidence type="ECO:0000259" key="1">
    <source>
        <dbReference type="PROSITE" id="PS51725"/>
    </source>
</evidence>
<dbReference type="PANTHER" id="PTHR33336">
    <property type="entry name" value="QUINOL MONOOXYGENASE YGIN-RELATED"/>
    <property type="match status" value="1"/>
</dbReference>
<dbReference type="EMBL" id="JBEPLU010000001">
    <property type="protein sequence ID" value="MET3526604.1"/>
    <property type="molecule type" value="Genomic_DNA"/>
</dbReference>
<dbReference type="InterPro" id="IPR011008">
    <property type="entry name" value="Dimeric_a/b-barrel"/>
</dbReference>
<keyword evidence="2" id="KW-0503">Monooxygenase</keyword>
<dbReference type="Gene3D" id="3.30.70.100">
    <property type="match status" value="1"/>
</dbReference>
<dbReference type="InterPro" id="IPR050744">
    <property type="entry name" value="AI-2_Isomerase_LsrG"/>
</dbReference>
<dbReference type="GO" id="GO:0004497">
    <property type="term" value="F:monooxygenase activity"/>
    <property type="evidence" value="ECO:0007669"/>
    <property type="project" value="UniProtKB-KW"/>
</dbReference>
<reference evidence="2 3" key="1">
    <citation type="submission" date="2024-06" db="EMBL/GenBank/DDBJ databases">
        <title>Genomic Encyclopedia of Type Strains, Phase IV (KMG-IV): sequencing the most valuable type-strain genomes for metagenomic binning, comparative biology and taxonomic classification.</title>
        <authorList>
            <person name="Goeker M."/>
        </authorList>
    </citation>
    <scope>NUCLEOTIDE SEQUENCE [LARGE SCALE GENOMIC DNA]</scope>
    <source>
        <strain evidence="2 3">DSM 17809</strain>
    </source>
</reference>
<sequence length="100" mass="11328">MSLIIAGTIRVPAENLQALRPHMRAMVEASRAEDGCIQYAYGEDVLEPGLIRVFEAWRDQAALDAHFQSPHIAAWRSRWPALGVDDRRLTLYEVTAERPL</sequence>
<name>A0ABV2EHT5_9CAUL</name>
<evidence type="ECO:0000313" key="3">
    <source>
        <dbReference type="Proteomes" id="UP001549110"/>
    </source>
</evidence>
<dbReference type="InterPro" id="IPR007138">
    <property type="entry name" value="ABM_dom"/>
</dbReference>
<dbReference type="RefSeq" id="WP_331930219.1">
    <property type="nucleotide sequence ID" value="NZ_JBEPLU010000001.1"/>
</dbReference>
<proteinExistence type="predicted"/>